<reference evidence="1 2" key="1">
    <citation type="journal article" date="2011" name="J. Bacteriol.">
        <title>Complete genome sequence of Metallosphaera cuprina, a metal sulfide-oxidizing archaeon from a hot spring.</title>
        <authorList>
            <person name="Liu L.J."/>
            <person name="You X.Y."/>
            <person name="Zheng H."/>
            <person name="Wang S."/>
            <person name="Jiang C.Y."/>
            <person name="Liu S.J."/>
        </authorList>
    </citation>
    <scope>NUCLEOTIDE SEQUENCE [LARGE SCALE GENOMIC DNA]</scope>
    <source>
        <strain evidence="1 2">Ar-4</strain>
    </source>
</reference>
<keyword evidence="2" id="KW-1185">Reference proteome</keyword>
<evidence type="ECO:0000313" key="2">
    <source>
        <dbReference type="Proteomes" id="UP000007812"/>
    </source>
</evidence>
<dbReference type="eggNOG" id="arCOG07177">
    <property type="taxonomic scope" value="Archaea"/>
</dbReference>
<sequence>MRELLGDYEPRGKVVQGLGKFIAFGLDDPFHVTTATGLALYGIGKIMERRSNYGLRRAKIDIAFTTLEMKEIISDLAQMRLM</sequence>
<dbReference type="PATRIC" id="fig|1006006.8.peg.1895"/>
<proteinExistence type="predicted"/>
<accession>F4G1A6</accession>
<dbReference type="GeneID" id="10494079"/>
<gene>
    <name evidence="1" type="ordered locus">Mcup_1891</name>
</gene>
<dbReference type="HOGENOM" id="CLU_173009_0_0_2"/>
<dbReference type="KEGG" id="mcn:Mcup_1891"/>
<dbReference type="RefSeq" id="WP_013738491.1">
    <property type="nucleotide sequence ID" value="NC_015435.1"/>
</dbReference>
<dbReference type="Proteomes" id="UP000007812">
    <property type="component" value="Chromosome"/>
</dbReference>
<dbReference type="EMBL" id="CP002656">
    <property type="protein sequence ID" value="AEB95993.1"/>
    <property type="molecule type" value="Genomic_DNA"/>
</dbReference>
<name>F4G1A6_METCR</name>
<dbReference type="OrthoDB" id="39794at2157"/>
<protein>
    <submittedName>
        <fullName evidence="1">Uncharacterized protein</fullName>
    </submittedName>
</protein>
<dbReference type="STRING" id="1006006.Mcup_1891"/>
<evidence type="ECO:0000313" key="1">
    <source>
        <dbReference type="EMBL" id="AEB95993.1"/>
    </source>
</evidence>
<dbReference type="AlphaFoldDB" id="F4G1A6"/>
<organism evidence="1 2">
    <name type="scientific">Metallosphaera cuprina (strain Ar-4)</name>
    <dbReference type="NCBI Taxonomy" id="1006006"/>
    <lineage>
        <taxon>Archaea</taxon>
        <taxon>Thermoproteota</taxon>
        <taxon>Thermoprotei</taxon>
        <taxon>Sulfolobales</taxon>
        <taxon>Sulfolobaceae</taxon>
        <taxon>Metallosphaera</taxon>
    </lineage>
</organism>